<evidence type="ECO:0000313" key="16">
    <source>
        <dbReference type="EMBL" id="BBM83119.1"/>
    </source>
</evidence>
<dbReference type="FunFam" id="3.40.140.10:FF:000008">
    <property type="entry name" value="Cytidine deaminase"/>
    <property type="match status" value="1"/>
</dbReference>
<evidence type="ECO:0000256" key="9">
    <source>
        <dbReference type="ARBA" id="ARBA00032005"/>
    </source>
</evidence>
<dbReference type="PANTHER" id="PTHR11644:SF2">
    <property type="entry name" value="CYTIDINE DEAMINASE"/>
    <property type="match status" value="1"/>
</dbReference>
<evidence type="ECO:0000256" key="12">
    <source>
        <dbReference type="PIRSR" id="PIRSR606262-1"/>
    </source>
</evidence>
<dbReference type="GO" id="GO:0005829">
    <property type="term" value="C:cytosol"/>
    <property type="evidence" value="ECO:0007669"/>
    <property type="project" value="TreeGrafter"/>
</dbReference>
<dbReference type="NCBIfam" id="TIGR01354">
    <property type="entry name" value="cyt_deam_tetra"/>
    <property type="match status" value="1"/>
</dbReference>
<keyword evidence="8 13" id="KW-0862">Zinc</keyword>
<feature type="binding site" evidence="13">
    <location>
        <position position="54"/>
    </location>
    <ligand>
        <name>Zn(2+)</name>
        <dbReference type="ChEBI" id="CHEBI:29105"/>
        <note>catalytic</note>
    </ligand>
</feature>
<evidence type="ECO:0000256" key="5">
    <source>
        <dbReference type="ARBA" id="ARBA00018266"/>
    </source>
</evidence>
<dbReference type="RefSeq" id="WP_151967335.1">
    <property type="nucleotide sequence ID" value="NZ_AP019860.1"/>
</dbReference>
<dbReference type="GO" id="GO:0004126">
    <property type="term" value="F:cytidine deaminase activity"/>
    <property type="evidence" value="ECO:0007669"/>
    <property type="project" value="UniProtKB-UniRule"/>
</dbReference>
<evidence type="ECO:0000256" key="10">
    <source>
        <dbReference type="ARBA" id="ARBA00049252"/>
    </source>
</evidence>
<dbReference type="InterPro" id="IPR006262">
    <property type="entry name" value="Cyt_deam_tetra"/>
</dbReference>
<feature type="binding site" evidence="13">
    <location>
        <position position="91"/>
    </location>
    <ligand>
        <name>Zn(2+)</name>
        <dbReference type="ChEBI" id="CHEBI:29105"/>
        <note>catalytic</note>
    </ligand>
</feature>
<dbReference type="KEGG" id="uam:UABAM_01470"/>
<dbReference type="PROSITE" id="PS00903">
    <property type="entry name" value="CYT_DCMP_DEAMINASES_1"/>
    <property type="match status" value="1"/>
</dbReference>
<name>A0A5S9IJN9_UABAM</name>
<evidence type="ECO:0000256" key="2">
    <source>
        <dbReference type="ARBA" id="ARBA00003949"/>
    </source>
</evidence>
<dbReference type="GO" id="GO:0008270">
    <property type="term" value="F:zinc ion binding"/>
    <property type="evidence" value="ECO:0007669"/>
    <property type="project" value="UniProtKB-UniRule"/>
</dbReference>
<comment type="catalytic activity">
    <reaction evidence="10 14">
        <text>2'-deoxycytidine + H2O + H(+) = 2'-deoxyuridine + NH4(+)</text>
        <dbReference type="Rhea" id="RHEA:13433"/>
        <dbReference type="ChEBI" id="CHEBI:15377"/>
        <dbReference type="ChEBI" id="CHEBI:15378"/>
        <dbReference type="ChEBI" id="CHEBI:15698"/>
        <dbReference type="ChEBI" id="CHEBI:16450"/>
        <dbReference type="ChEBI" id="CHEBI:28938"/>
        <dbReference type="EC" id="3.5.4.5"/>
    </reaction>
</comment>
<feature type="binding site" evidence="13">
    <location>
        <position position="88"/>
    </location>
    <ligand>
        <name>Zn(2+)</name>
        <dbReference type="ChEBI" id="CHEBI:29105"/>
        <note>catalytic</note>
    </ligand>
</feature>
<dbReference type="GO" id="GO:0055086">
    <property type="term" value="P:nucleobase-containing small molecule metabolic process"/>
    <property type="evidence" value="ECO:0007669"/>
    <property type="project" value="UniProtKB-ARBA"/>
</dbReference>
<dbReference type="Pfam" id="PF00383">
    <property type="entry name" value="dCMP_cyt_deam_1"/>
    <property type="match status" value="1"/>
</dbReference>
<protein>
    <recommendedName>
        <fullName evidence="5 14">Cytidine deaminase</fullName>
        <ecNumber evidence="4 14">3.5.4.5</ecNumber>
    </recommendedName>
    <alternativeName>
        <fullName evidence="9 14">Cytidine aminohydrolase</fullName>
    </alternativeName>
</protein>
<evidence type="ECO:0000256" key="11">
    <source>
        <dbReference type="ARBA" id="ARBA00049558"/>
    </source>
</evidence>
<dbReference type="OrthoDB" id="9795347at2"/>
<dbReference type="EC" id="3.5.4.5" evidence="4 14"/>
<evidence type="ECO:0000256" key="4">
    <source>
        <dbReference type="ARBA" id="ARBA00012783"/>
    </source>
</evidence>
<feature type="domain" description="CMP/dCMP-type deaminase" evidence="15">
    <location>
        <begin position="2"/>
        <end position="130"/>
    </location>
</feature>
<evidence type="ECO:0000256" key="13">
    <source>
        <dbReference type="PIRSR" id="PIRSR606262-3"/>
    </source>
</evidence>
<dbReference type="InterPro" id="IPR016192">
    <property type="entry name" value="APOBEC/CMP_deaminase_Zn-bd"/>
</dbReference>
<dbReference type="NCBIfam" id="NF004064">
    <property type="entry name" value="PRK05578.1"/>
    <property type="match status" value="1"/>
</dbReference>
<gene>
    <name evidence="16" type="ORF">UABAM_01470</name>
</gene>
<evidence type="ECO:0000259" key="15">
    <source>
        <dbReference type="PROSITE" id="PS51747"/>
    </source>
</evidence>
<dbReference type="InterPro" id="IPR050202">
    <property type="entry name" value="Cyt/Deoxycyt_deaminase"/>
</dbReference>
<evidence type="ECO:0000256" key="1">
    <source>
        <dbReference type="ARBA" id="ARBA00001947"/>
    </source>
</evidence>
<proteinExistence type="inferred from homology"/>
<dbReference type="SUPFAM" id="SSF53927">
    <property type="entry name" value="Cytidine deaminase-like"/>
    <property type="match status" value="1"/>
</dbReference>
<feature type="active site" description="Proton donor" evidence="12">
    <location>
        <position position="56"/>
    </location>
</feature>
<dbReference type="Proteomes" id="UP000326354">
    <property type="component" value="Chromosome"/>
</dbReference>
<keyword evidence="7 14" id="KW-0378">Hydrolase</keyword>
<dbReference type="AlphaFoldDB" id="A0A5S9IJN9"/>
<evidence type="ECO:0000256" key="8">
    <source>
        <dbReference type="ARBA" id="ARBA00022833"/>
    </source>
</evidence>
<dbReference type="Gene3D" id="3.40.140.10">
    <property type="entry name" value="Cytidine Deaminase, domain 2"/>
    <property type="match status" value="1"/>
</dbReference>
<dbReference type="InterPro" id="IPR002125">
    <property type="entry name" value="CMP_dCMP_dom"/>
</dbReference>
<evidence type="ECO:0000256" key="7">
    <source>
        <dbReference type="ARBA" id="ARBA00022801"/>
    </source>
</evidence>
<dbReference type="InterPro" id="IPR016193">
    <property type="entry name" value="Cytidine_deaminase-like"/>
</dbReference>
<dbReference type="PROSITE" id="PS51747">
    <property type="entry name" value="CYT_DCMP_DEAMINASES_2"/>
    <property type="match status" value="1"/>
</dbReference>
<evidence type="ECO:0000256" key="6">
    <source>
        <dbReference type="ARBA" id="ARBA00022723"/>
    </source>
</evidence>
<sequence length="138" mass="15194">MKYQEELIKRATLAREKAYAPYSQFKVGAALLCEDGSIYTGCNIENASFGLTCCAERVAIFNAIAEGKKKFKAICIALSCEEGSPSPCGACRQVIFEFGMDIEVITINVFSQKITVESISELMPRGFKLSAVEKTKRE</sequence>
<comment type="similarity">
    <text evidence="3 14">Belongs to the cytidine and deoxycytidylate deaminase family.</text>
</comment>
<dbReference type="GO" id="GO:0072527">
    <property type="term" value="P:pyrimidine-containing compound metabolic process"/>
    <property type="evidence" value="ECO:0007669"/>
    <property type="project" value="UniProtKB-ARBA"/>
</dbReference>
<accession>A0A5S9IJN9</accession>
<reference evidence="16 17" key="1">
    <citation type="submission" date="2019-08" db="EMBL/GenBank/DDBJ databases">
        <title>Complete genome sequence of Candidatus Uab amorphum.</title>
        <authorList>
            <person name="Shiratori T."/>
            <person name="Suzuki S."/>
            <person name="Kakizawa Y."/>
            <person name="Ishida K."/>
        </authorList>
    </citation>
    <scope>NUCLEOTIDE SEQUENCE [LARGE SCALE GENOMIC DNA]</scope>
    <source>
        <strain evidence="16 17">SRT547</strain>
    </source>
</reference>
<comment type="cofactor">
    <cofactor evidence="1 13 14">
        <name>Zn(2+)</name>
        <dbReference type="ChEBI" id="CHEBI:29105"/>
    </cofactor>
</comment>
<keyword evidence="17" id="KW-1185">Reference proteome</keyword>
<organism evidence="16 17">
    <name type="scientific">Uabimicrobium amorphum</name>
    <dbReference type="NCBI Taxonomy" id="2596890"/>
    <lineage>
        <taxon>Bacteria</taxon>
        <taxon>Pseudomonadati</taxon>
        <taxon>Planctomycetota</taxon>
        <taxon>Candidatus Uabimicrobiia</taxon>
        <taxon>Candidatus Uabimicrobiales</taxon>
        <taxon>Candidatus Uabimicrobiaceae</taxon>
        <taxon>Candidatus Uabimicrobium</taxon>
    </lineage>
</organism>
<comment type="function">
    <text evidence="2 14">This enzyme scavenges exogenous and endogenous cytidine and 2'-deoxycytidine for UMP synthesis.</text>
</comment>
<dbReference type="EMBL" id="AP019860">
    <property type="protein sequence ID" value="BBM83119.1"/>
    <property type="molecule type" value="Genomic_DNA"/>
</dbReference>
<dbReference type="GO" id="GO:0042802">
    <property type="term" value="F:identical protein binding"/>
    <property type="evidence" value="ECO:0007669"/>
    <property type="project" value="UniProtKB-ARBA"/>
</dbReference>
<dbReference type="CDD" id="cd01283">
    <property type="entry name" value="cytidine_deaminase"/>
    <property type="match status" value="1"/>
</dbReference>
<keyword evidence="6 13" id="KW-0479">Metal-binding</keyword>
<evidence type="ECO:0000256" key="3">
    <source>
        <dbReference type="ARBA" id="ARBA00006576"/>
    </source>
</evidence>
<comment type="catalytic activity">
    <reaction evidence="11 14">
        <text>cytidine + H2O + H(+) = uridine + NH4(+)</text>
        <dbReference type="Rhea" id="RHEA:16069"/>
        <dbReference type="ChEBI" id="CHEBI:15377"/>
        <dbReference type="ChEBI" id="CHEBI:15378"/>
        <dbReference type="ChEBI" id="CHEBI:16704"/>
        <dbReference type="ChEBI" id="CHEBI:17562"/>
        <dbReference type="ChEBI" id="CHEBI:28938"/>
        <dbReference type="EC" id="3.5.4.5"/>
    </reaction>
</comment>
<dbReference type="PANTHER" id="PTHR11644">
    <property type="entry name" value="CYTIDINE DEAMINASE"/>
    <property type="match status" value="1"/>
</dbReference>
<evidence type="ECO:0000313" key="17">
    <source>
        <dbReference type="Proteomes" id="UP000326354"/>
    </source>
</evidence>
<evidence type="ECO:0000256" key="14">
    <source>
        <dbReference type="RuleBase" id="RU364006"/>
    </source>
</evidence>